<dbReference type="AlphaFoldDB" id="A0A523RPI1"/>
<evidence type="ECO:0000313" key="2">
    <source>
        <dbReference type="EMBL" id="TET07665.1"/>
    </source>
</evidence>
<organism evidence="2 3">
    <name type="scientific">Aerophobetes bacterium</name>
    <dbReference type="NCBI Taxonomy" id="2030807"/>
    <lineage>
        <taxon>Bacteria</taxon>
        <taxon>Candidatus Aerophobota</taxon>
    </lineage>
</organism>
<gene>
    <name evidence="2" type="ORF">E3J84_07175</name>
</gene>
<dbReference type="Gene3D" id="3.40.50.11900">
    <property type="match status" value="1"/>
</dbReference>
<dbReference type="EMBL" id="SOKJ01000410">
    <property type="protein sequence ID" value="TET07665.1"/>
    <property type="molecule type" value="Genomic_DNA"/>
</dbReference>
<dbReference type="InterPro" id="IPR018709">
    <property type="entry name" value="CoA_activase_DUF2229"/>
</dbReference>
<dbReference type="InterPro" id="IPR051805">
    <property type="entry name" value="Dehydratase_Activator_Redct"/>
</dbReference>
<accession>A0A523RPI1</accession>
<evidence type="ECO:0000313" key="3">
    <source>
        <dbReference type="Proteomes" id="UP000316360"/>
    </source>
</evidence>
<dbReference type="PANTHER" id="PTHR32329:SF2">
    <property type="entry name" value="BIFUNCTIONAL PROTEIN [INCLUDES 2-HYDROXYACYL-COA DEHYDRATASE (N-TER) AND ITS ACTIVATOR DOMAIN (C_TERM)"/>
    <property type="match status" value="1"/>
</dbReference>
<protein>
    <recommendedName>
        <fullName evidence="1">DUF2229 domain-containing protein</fullName>
    </recommendedName>
</protein>
<dbReference type="PANTHER" id="PTHR32329">
    <property type="entry name" value="BIFUNCTIONAL PROTEIN [INCLUDES 2-HYDROXYACYL-COA DEHYDRATASE (N-TER) AND ITS ACTIVATOR DOMAIN (C_TERM)-RELATED"/>
    <property type="match status" value="1"/>
</dbReference>
<proteinExistence type="predicted"/>
<dbReference type="Proteomes" id="UP000316360">
    <property type="component" value="Unassembled WGS sequence"/>
</dbReference>
<feature type="domain" description="DUF2229" evidence="1">
    <location>
        <begin position="42"/>
        <end position="86"/>
    </location>
</feature>
<comment type="caution">
    <text evidence="2">The sequence shown here is derived from an EMBL/GenBank/DDBJ whole genome shotgun (WGS) entry which is preliminary data.</text>
</comment>
<feature type="non-terminal residue" evidence="2">
    <location>
        <position position="1"/>
    </location>
</feature>
<name>A0A523RPI1_UNCAE</name>
<sequence length="183" mass="20709">NPLTSILSPKERGDNKNIYNDINVTIRKSSSSLSSRLESSNGVSSTNNYKIGLIGHPYNIYDDYLNVDIAARLEEMGASVVTPEMLSLTLLYEETKRLSRKNYWTYGKDMLGAARYLARGKVDGLIFLVSFNCGPDSLLTELAMRKIENKIPVLLLIFDEERAEAGMMTRIESFMEIVKKRKK</sequence>
<dbReference type="Pfam" id="PF09989">
    <property type="entry name" value="DUF2229"/>
    <property type="match status" value="1"/>
</dbReference>
<reference evidence="2 3" key="1">
    <citation type="submission" date="2019-03" db="EMBL/GenBank/DDBJ databases">
        <title>Metabolic potential of uncultured bacteria and archaea associated with petroleum seepage in deep-sea sediments.</title>
        <authorList>
            <person name="Dong X."/>
            <person name="Hubert C."/>
        </authorList>
    </citation>
    <scope>NUCLEOTIDE SEQUENCE [LARGE SCALE GENOMIC DNA]</scope>
    <source>
        <strain evidence="2">E44_bin7</strain>
    </source>
</reference>
<evidence type="ECO:0000259" key="1">
    <source>
        <dbReference type="Pfam" id="PF09989"/>
    </source>
</evidence>